<protein>
    <submittedName>
        <fullName evidence="2">Maltose/maltodextrin ABC transporter, substrate binding periplasmic protein MalE</fullName>
    </submittedName>
</protein>
<gene>
    <name evidence="2" type="ORF">UO65_1859</name>
</gene>
<comment type="caution">
    <text evidence="2">The sequence shown here is derived from an EMBL/GenBank/DDBJ whole genome shotgun (WGS) entry which is preliminary data.</text>
</comment>
<dbReference type="eggNOG" id="COG1653">
    <property type="taxonomic scope" value="Bacteria"/>
</dbReference>
<accession>W7IPM5</accession>
<dbReference type="EMBL" id="AYXG01000070">
    <property type="protein sequence ID" value="EWC62825.1"/>
    <property type="molecule type" value="Genomic_DNA"/>
</dbReference>
<dbReference type="PANTHER" id="PTHR43649">
    <property type="entry name" value="ARABINOSE-BINDING PROTEIN-RELATED"/>
    <property type="match status" value="1"/>
</dbReference>
<evidence type="ECO:0000313" key="3">
    <source>
        <dbReference type="Proteomes" id="UP000019277"/>
    </source>
</evidence>
<dbReference type="PATRIC" id="fig|909613.9.peg.1871"/>
<proteinExistence type="predicted"/>
<name>W7IPM5_9PSEU</name>
<dbReference type="SUPFAM" id="SSF53850">
    <property type="entry name" value="Periplasmic binding protein-like II"/>
    <property type="match status" value="1"/>
</dbReference>
<dbReference type="Gene3D" id="3.40.190.10">
    <property type="entry name" value="Periplasmic binding protein-like II"/>
    <property type="match status" value="1"/>
</dbReference>
<dbReference type="InterPro" id="IPR050490">
    <property type="entry name" value="Bact_solute-bd_prot1"/>
</dbReference>
<reference evidence="2 3" key="1">
    <citation type="journal article" date="2014" name="Genome Announc.">
        <title>Draft Genome Sequence of the Antitrypanosomally Active Sponge-Associated Bacterium Actinokineospora sp. Strain EG49.</title>
        <authorList>
            <person name="Harjes J."/>
            <person name="Ryu T."/>
            <person name="Abdelmohsen U.R."/>
            <person name="Moitinho-Silva L."/>
            <person name="Horn H."/>
            <person name="Ravasi T."/>
            <person name="Hentschel U."/>
        </authorList>
    </citation>
    <scope>NUCLEOTIDE SEQUENCE [LARGE SCALE GENOMIC DNA]</scope>
    <source>
        <strain evidence="2 3">EG49</strain>
    </source>
</reference>
<sequence>MRGVGERGRAGRLSGWFHRSTMFSTTSSVIEEAAGYDEEFRYTRRSTVTWSHLYCRPAAGGINQSSGAAVRVKDYPDLLTDVCHLAKLRNITQLDRVVAMRSTRLTALAAASVLVLTACGGGGSDSGSGGGEAQLTLPGVDEYLNAPCPEVGTKPATDKEFTYWSMWTADEPQGKVLGKAIRCFTEKTGVQVNVQWLGRKLLTQNVAPALNTDTVPDLFDQDVSQVKAAIVAPGGTQTVEDVLDYKVGEGDKRVRDVIPATSWDFPANKDADGKIFEIPYELIGNAWWYNKDLVKDFQAPKTVDELFGLFDKAKADGLAAVSQDGDIDFYNAYFYTQIAERYVGAGGLEKVALDKSGQAWLSDPNLAKAAEPVEKLAKGQYLVDGWDAAKFPQVQQRWADGESAYLFLGSWAPSETREYLSKQGGDKGIAYATFQFPQPDGAEHKVVEQLPLGFAVTKKAKHPEAAKAFIAYTLNKDILSGIPAVADNLTPRADLAVPDSLKDIKAVLESDAEHTIFMDGLDALSGGKWVESVFYPLNNDLLKGKLTAKQFVEGLAAKQAEFWKTNN</sequence>
<keyword evidence="3" id="KW-1185">Reference proteome</keyword>
<dbReference type="AlphaFoldDB" id="W7IPM5"/>
<evidence type="ECO:0000313" key="2">
    <source>
        <dbReference type="EMBL" id="EWC62825.1"/>
    </source>
</evidence>
<dbReference type="PANTHER" id="PTHR43649:SF33">
    <property type="entry name" value="POLYGALACTURONAN_RHAMNOGALACTURONAN-BINDING PROTEIN YTCQ"/>
    <property type="match status" value="1"/>
</dbReference>
<evidence type="ECO:0000256" key="1">
    <source>
        <dbReference type="ARBA" id="ARBA00022729"/>
    </source>
</evidence>
<organism evidence="2 3">
    <name type="scientific">Actinokineospora spheciospongiae</name>
    <dbReference type="NCBI Taxonomy" id="909613"/>
    <lineage>
        <taxon>Bacteria</taxon>
        <taxon>Bacillati</taxon>
        <taxon>Actinomycetota</taxon>
        <taxon>Actinomycetes</taxon>
        <taxon>Pseudonocardiales</taxon>
        <taxon>Pseudonocardiaceae</taxon>
        <taxon>Actinokineospora</taxon>
    </lineage>
</organism>
<dbReference type="STRING" id="909613.UO65_1859"/>
<keyword evidence="1" id="KW-0732">Signal</keyword>
<dbReference type="Proteomes" id="UP000019277">
    <property type="component" value="Unassembled WGS sequence"/>
</dbReference>